<dbReference type="Proteomes" id="UP000016928">
    <property type="component" value="Unassembled WGS sequence"/>
</dbReference>
<name>N4U8N6_FUSC1</name>
<sequence length="78" mass="9118">RKMTRTLHELTAETEFWECHQTKGDGKTCFKINETEDKVCMACKARRDKGDKALDKDGLEIGVLKKVEHGKEFWEFKN</sequence>
<dbReference type="VEuPathDB" id="FungiDB:FOC1_g10006576"/>
<reference evidence="2" key="2">
    <citation type="journal article" date="2014" name="PLoS ONE">
        <title>Genome and Transcriptome Analysis of the Fungal Pathogen Fusarium oxysporum f. sp. cubense Causing Banana Vascular Wilt Disease.</title>
        <authorList>
            <person name="Guo L."/>
            <person name="Han L."/>
            <person name="Yang L."/>
            <person name="Zeng H."/>
            <person name="Fan D."/>
            <person name="Zhu Y."/>
            <person name="Feng Y."/>
            <person name="Wang G."/>
            <person name="Peng C."/>
            <person name="Jiang X."/>
            <person name="Zhou D."/>
            <person name="Ni P."/>
            <person name="Liang C."/>
            <person name="Liu L."/>
            <person name="Wang J."/>
            <person name="Mao C."/>
            <person name="Fang X."/>
            <person name="Peng M."/>
            <person name="Huang J."/>
        </authorList>
    </citation>
    <scope>NUCLEOTIDE SEQUENCE [LARGE SCALE GENOMIC DNA]</scope>
    <source>
        <strain evidence="2">race 1</strain>
    </source>
</reference>
<dbReference type="HOGENOM" id="CLU_180198_1_1_1"/>
<gene>
    <name evidence="1" type="ORF">FOC1_g10006576</name>
</gene>
<reference evidence="2" key="1">
    <citation type="submission" date="2012-09" db="EMBL/GenBank/DDBJ databases">
        <title>Genome sequencing and comparative transcriptomics of race 1 and race 4 of banana pathogen: Fusarium oxysporum f. sp. cubense.</title>
        <authorList>
            <person name="Fang X."/>
            <person name="Huang J."/>
        </authorList>
    </citation>
    <scope>NUCLEOTIDE SEQUENCE [LARGE SCALE GENOMIC DNA]</scope>
    <source>
        <strain evidence="2">race 1</strain>
    </source>
</reference>
<evidence type="ECO:0008006" key="3">
    <source>
        <dbReference type="Google" id="ProtNLM"/>
    </source>
</evidence>
<dbReference type="OrthoDB" id="4967422at2759"/>
<organism evidence="1 2">
    <name type="scientific">Fusarium oxysporum f. sp. cubense (strain race 1)</name>
    <name type="common">Panama disease fungus</name>
    <dbReference type="NCBI Taxonomy" id="1229664"/>
    <lineage>
        <taxon>Eukaryota</taxon>
        <taxon>Fungi</taxon>
        <taxon>Dikarya</taxon>
        <taxon>Ascomycota</taxon>
        <taxon>Pezizomycotina</taxon>
        <taxon>Sordariomycetes</taxon>
        <taxon>Hypocreomycetidae</taxon>
        <taxon>Hypocreales</taxon>
        <taxon>Nectriaceae</taxon>
        <taxon>Fusarium</taxon>
        <taxon>Fusarium oxysporum species complex</taxon>
    </lineage>
</organism>
<accession>N4U8N6</accession>
<dbReference type="EMBL" id="KB730104">
    <property type="protein sequence ID" value="ENH72203.1"/>
    <property type="molecule type" value="Genomic_DNA"/>
</dbReference>
<evidence type="ECO:0000313" key="2">
    <source>
        <dbReference type="Proteomes" id="UP000016928"/>
    </source>
</evidence>
<evidence type="ECO:0000313" key="1">
    <source>
        <dbReference type="EMBL" id="ENH72203.1"/>
    </source>
</evidence>
<protein>
    <recommendedName>
        <fullName evidence="3">RanBP2-type domain-containing protein</fullName>
    </recommendedName>
</protein>
<feature type="non-terminal residue" evidence="1">
    <location>
        <position position="1"/>
    </location>
</feature>
<dbReference type="AlphaFoldDB" id="N4U8N6"/>
<proteinExistence type="predicted"/>